<proteinExistence type="predicted"/>
<accession>A0A852TTP0</accession>
<name>A0A852TTP0_9ACTN</name>
<dbReference type="AlphaFoldDB" id="A0A852TTP0"/>
<keyword evidence="2" id="KW-1185">Reference proteome</keyword>
<sequence>MNQRIECGPHPRGVVPVPDDGRRHLGRLETVLHRQWPAGTRPPQRVIDNVDALANLPFHIADRIIDEVEAIHIGEGSIVDLDGLGHLRGVPTEPGDPRSQPFDRLTGIYRYGVVALGSNEHESVSLVLHEVGHVLDIADRMMSETREWRDLHNACLPCLEEPYWHRRHEWWAESFALSASDAFEVLERMLAGNTRLAYDVTRYFEYNYGVMQ</sequence>
<comment type="caution">
    <text evidence="1">The sequence shown here is derived from an EMBL/GenBank/DDBJ whole genome shotgun (WGS) entry which is preliminary data.</text>
</comment>
<dbReference type="EMBL" id="JACCCC010000001">
    <property type="protein sequence ID" value="NYE47389.1"/>
    <property type="molecule type" value="Genomic_DNA"/>
</dbReference>
<gene>
    <name evidence="1" type="ORF">HDA32_002509</name>
</gene>
<reference evidence="1 2" key="1">
    <citation type="submission" date="2020-07" db="EMBL/GenBank/DDBJ databases">
        <title>Sequencing the genomes of 1000 actinobacteria strains.</title>
        <authorList>
            <person name="Klenk H.-P."/>
        </authorList>
    </citation>
    <scope>NUCLEOTIDE SEQUENCE [LARGE SCALE GENOMIC DNA]</scope>
    <source>
        <strain evidence="1 2">CXB654</strain>
    </source>
</reference>
<evidence type="ECO:0000313" key="2">
    <source>
        <dbReference type="Proteomes" id="UP000589036"/>
    </source>
</evidence>
<evidence type="ECO:0000313" key="1">
    <source>
        <dbReference type="EMBL" id="NYE47389.1"/>
    </source>
</evidence>
<organism evidence="1 2">
    <name type="scientific">Spinactinospora alkalitolerans</name>
    <dbReference type="NCBI Taxonomy" id="687207"/>
    <lineage>
        <taxon>Bacteria</taxon>
        <taxon>Bacillati</taxon>
        <taxon>Actinomycetota</taxon>
        <taxon>Actinomycetes</taxon>
        <taxon>Streptosporangiales</taxon>
        <taxon>Nocardiopsidaceae</taxon>
        <taxon>Spinactinospora</taxon>
    </lineage>
</organism>
<dbReference type="Proteomes" id="UP000589036">
    <property type="component" value="Unassembled WGS sequence"/>
</dbReference>
<dbReference type="RefSeq" id="WP_179643342.1">
    <property type="nucleotide sequence ID" value="NZ_BAAAYY010000015.1"/>
</dbReference>
<protein>
    <submittedName>
        <fullName evidence="1">Uncharacterized protein</fullName>
    </submittedName>
</protein>
<dbReference type="SUPFAM" id="SSF55486">
    <property type="entry name" value="Metalloproteases ('zincins'), catalytic domain"/>
    <property type="match status" value="1"/>
</dbReference>